<keyword evidence="3" id="KW-0808">Transferase</keyword>
<dbReference type="Proteomes" id="UP000501849">
    <property type="component" value="Chromosome"/>
</dbReference>
<dbReference type="EMBL" id="CP038799">
    <property type="protein sequence ID" value="QIV81633.1"/>
    <property type="molecule type" value="Genomic_DNA"/>
</dbReference>
<evidence type="ECO:0000259" key="2">
    <source>
        <dbReference type="Pfam" id="PF01965"/>
    </source>
</evidence>
<sequence>MTDTPTALQGMKFAILATDGVERRELTEPRDAIVDAGGAIELLSLKDGEIEARDHDLELAGTFRVDRRVEGASADEFDALVIPGGTVNADKLRSDESAVAFVRRFVESGRPVAVICHGPWVLIDAGVVEGRTVTSYPSLRIDLRNAGAKTVDEEVVVDGNLITSRTPDDLPAFCDALLNAVAKAPAPQR</sequence>
<evidence type="ECO:0000313" key="3">
    <source>
        <dbReference type="EMBL" id="QIV81633.1"/>
    </source>
</evidence>
<dbReference type="RefSeq" id="WP_168142233.1">
    <property type="nucleotide sequence ID" value="NZ_CP038799.1"/>
</dbReference>
<dbReference type="CDD" id="cd03134">
    <property type="entry name" value="GATase1_PfpI_like"/>
    <property type="match status" value="1"/>
</dbReference>
<dbReference type="GO" id="GO:0016740">
    <property type="term" value="F:transferase activity"/>
    <property type="evidence" value="ECO:0007669"/>
    <property type="project" value="UniProtKB-KW"/>
</dbReference>
<comment type="similarity">
    <text evidence="1">Belongs to the peptidase C56 family.</text>
</comment>
<keyword evidence="3" id="KW-0315">Glutamine amidotransferase</keyword>
<dbReference type="PANTHER" id="PTHR42733:SF12">
    <property type="entry name" value="PROTEINASE"/>
    <property type="match status" value="1"/>
</dbReference>
<reference evidence="3 4" key="1">
    <citation type="submission" date="2019-04" db="EMBL/GenBank/DDBJ databases">
        <title>Draft, Whole-Genome Sequence of the Anthracene-degrading Mycobacterium frederiksbergense LB501T, Isolated from a Polycyclic Aromatic Hydrocarbon (PAH)-Contaminated Soil.</title>
        <authorList>
            <person name="Augelletti F."/>
        </authorList>
    </citation>
    <scope>NUCLEOTIDE SEQUENCE [LARGE SCALE GENOMIC DNA]</scope>
    <source>
        <strain evidence="3 4">LB 501T</strain>
    </source>
</reference>
<dbReference type="Pfam" id="PF01965">
    <property type="entry name" value="DJ-1_PfpI"/>
    <property type="match status" value="1"/>
</dbReference>
<proteinExistence type="inferred from homology"/>
<dbReference type="Gene3D" id="3.40.50.880">
    <property type="match status" value="1"/>
</dbReference>
<dbReference type="PROSITE" id="PS51276">
    <property type="entry name" value="PEPTIDASE_C56_PFPI"/>
    <property type="match status" value="1"/>
</dbReference>
<dbReference type="InterPro" id="IPR002818">
    <property type="entry name" value="DJ-1/PfpI"/>
</dbReference>
<protein>
    <submittedName>
        <fullName evidence="3">Type 1 glutamine amidotransferase</fullName>
    </submittedName>
</protein>
<keyword evidence="4" id="KW-1185">Reference proteome</keyword>
<dbReference type="PANTHER" id="PTHR42733">
    <property type="entry name" value="DJ-1 PROTEIN"/>
    <property type="match status" value="1"/>
</dbReference>
<dbReference type="SUPFAM" id="SSF52317">
    <property type="entry name" value="Class I glutamine amidotransferase-like"/>
    <property type="match status" value="1"/>
</dbReference>
<organism evidence="3 4">
    <name type="scientific">Mycolicibacterium frederiksbergense</name>
    <dbReference type="NCBI Taxonomy" id="117567"/>
    <lineage>
        <taxon>Bacteria</taxon>
        <taxon>Bacillati</taxon>
        <taxon>Actinomycetota</taxon>
        <taxon>Actinomycetes</taxon>
        <taxon>Mycobacteriales</taxon>
        <taxon>Mycobacteriaceae</taxon>
        <taxon>Mycolicibacterium</taxon>
    </lineage>
</organism>
<feature type="domain" description="DJ-1/PfpI" evidence="2">
    <location>
        <begin position="12"/>
        <end position="179"/>
    </location>
</feature>
<dbReference type="InterPro" id="IPR006286">
    <property type="entry name" value="C56_PfpI-like"/>
</dbReference>
<gene>
    <name evidence="3" type="ORF">EXE63_12560</name>
</gene>
<name>A0A6H0S2C0_9MYCO</name>
<evidence type="ECO:0000256" key="1">
    <source>
        <dbReference type="ARBA" id="ARBA00008542"/>
    </source>
</evidence>
<dbReference type="KEGG" id="mfre:EXE63_12560"/>
<dbReference type="NCBIfam" id="TIGR01382">
    <property type="entry name" value="PfpI"/>
    <property type="match status" value="1"/>
</dbReference>
<dbReference type="InterPro" id="IPR029062">
    <property type="entry name" value="Class_I_gatase-like"/>
</dbReference>
<accession>A0A6H0S2C0</accession>
<evidence type="ECO:0000313" key="4">
    <source>
        <dbReference type="Proteomes" id="UP000501849"/>
    </source>
</evidence>
<dbReference type="AlphaFoldDB" id="A0A6H0S2C0"/>